<evidence type="ECO:0008006" key="3">
    <source>
        <dbReference type="Google" id="ProtNLM"/>
    </source>
</evidence>
<name>A0A2G8TEZ6_9BURK</name>
<protein>
    <recommendedName>
        <fullName evidence="3">Lipoprotein SmpA/OmlA domain-containing protein</fullName>
    </recommendedName>
</protein>
<reference evidence="1 2" key="1">
    <citation type="submission" date="2017-10" db="EMBL/GenBank/DDBJ databases">
        <title>Massilia psychrophilum sp. nov., a novel purple-pigmented bacterium isolated from Tianshan glacier, Xinjiang Municipality, China.</title>
        <authorList>
            <person name="Wang H."/>
        </authorList>
    </citation>
    <scope>NUCLEOTIDE SEQUENCE [LARGE SCALE GENOMIC DNA]</scope>
    <source>
        <strain evidence="1 2">JCM 30074</strain>
    </source>
</reference>
<gene>
    <name evidence="1" type="ORF">CR105_15975</name>
</gene>
<sequence length="97" mass="9945">MLALAGCAAAPLAPPGTVVPAERLAQAVQPGVTTKATLLAQLGATSSFRFDSGYEIWRYLTPGPAGPVGEFVVVIDPQGVVSKARSAPAPYQTPPKK</sequence>
<dbReference type="AlphaFoldDB" id="A0A2G8TEZ6"/>
<dbReference type="EMBL" id="PDOC01000009">
    <property type="protein sequence ID" value="PIL44208.1"/>
    <property type="molecule type" value="Genomic_DNA"/>
</dbReference>
<dbReference type="OrthoDB" id="8703307at2"/>
<keyword evidence="2" id="KW-1185">Reference proteome</keyword>
<evidence type="ECO:0000313" key="2">
    <source>
        <dbReference type="Proteomes" id="UP000230390"/>
    </source>
</evidence>
<organism evidence="1 2">
    <name type="scientific">Massilia eurypsychrophila</name>
    <dbReference type="NCBI Taxonomy" id="1485217"/>
    <lineage>
        <taxon>Bacteria</taxon>
        <taxon>Pseudomonadati</taxon>
        <taxon>Pseudomonadota</taxon>
        <taxon>Betaproteobacteria</taxon>
        <taxon>Burkholderiales</taxon>
        <taxon>Oxalobacteraceae</taxon>
        <taxon>Telluria group</taxon>
        <taxon>Massilia</taxon>
    </lineage>
</organism>
<comment type="caution">
    <text evidence="1">The sequence shown here is derived from an EMBL/GenBank/DDBJ whole genome shotgun (WGS) entry which is preliminary data.</text>
</comment>
<dbReference type="Proteomes" id="UP000230390">
    <property type="component" value="Unassembled WGS sequence"/>
</dbReference>
<evidence type="ECO:0000313" key="1">
    <source>
        <dbReference type="EMBL" id="PIL44208.1"/>
    </source>
</evidence>
<accession>A0A2G8TEZ6</accession>
<proteinExistence type="predicted"/>